<protein>
    <submittedName>
        <fullName evidence="1">Uncharacterized protein</fullName>
    </submittedName>
</protein>
<organism evidence="1 2">
    <name type="scientific">Bradyrhizobium guangdongense</name>
    <dbReference type="NCBI Taxonomy" id="1325090"/>
    <lineage>
        <taxon>Bacteria</taxon>
        <taxon>Pseudomonadati</taxon>
        <taxon>Pseudomonadota</taxon>
        <taxon>Alphaproteobacteria</taxon>
        <taxon>Hyphomicrobiales</taxon>
        <taxon>Nitrobacteraceae</taxon>
        <taxon>Bradyrhizobium</taxon>
    </lineage>
</organism>
<accession>A0ABX6UGX4</accession>
<dbReference type="EMBL" id="CP030057">
    <property type="protein sequence ID" value="QOZ60520.1"/>
    <property type="molecule type" value="Genomic_DNA"/>
</dbReference>
<evidence type="ECO:0000313" key="2">
    <source>
        <dbReference type="Proteomes" id="UP000593880"/>
    </source>
</evidence>
<sequence length="75" mass="8073">MYDTVTREVKALQNKHAAAGRLKSGATLIAFEDIATTLFISTVAEACRFTFEFAGGMSPKPSLTFRISPTASSRS</sequence>
<keyword evidence="2" id="KW-1185">Reference proteome</keyword>
<reference evidence="1 2" key="1">
    <citation type="submission" date="2018-06" db="EMBL/GenBank/DDBJ databases">
        <title>Comparative genomics of rhizobia nodulating Arachis hypogaea in China.</title>
        <authorList>
            <person name="Li Y."/>
        </authorList>
    </citation>
    <scope>NUCLEOTIDE SEQUENCE [LARGE SCALE GENOMIC DNA]</scope>
    <source>
        <strain evidence="1 2">CCBAU 51658</strain>
    </source>
</reference>
<gene>
    <name evidence="1" type="ORF">XH86_18675</name>
</gene>
<name>A0ABX6UGX4_9BRAD</name>
<evidence type="ECO:0000313" key="1">
    <source>
        <dbReference type="EMBL" id="QOZ60520.1"/>
    </source>
</evidence>
<proteinExistence type="predicted"/>
<dbReference type="Proteomes" id="UP000593880">
    <property type="component" value="Chromosome"/>
</dbReference>